<dbReference type="AlphaFoldDB" id="A0A9N8VPL8"/>
<sequence length="65" mass="7599">SESSQIKIDKLDLKLVNKIIKLKKENIKIKAQVLLGEKLVVEYYLSFMEELELGAFFQLIEIFIL</sequence>
<reference evidence="1" key="1">
    <citation type="submission" date="2021-06" db="EMBL/GenBank/DDBJ databases">
        <authorList>
            <person name="Kallberg Y."/>
            <person name="Tangrot J."/>
            <person name="Rosling A."/>
        </authorList>
    </citation>
    <scope>NUCLEOTIDE SEQUENCE</scope>
    <source>
        <strain evidence="1">AZ414A</strain>
    </source>
</reference>
<comment type="caution">
    <text evidence="1">The sequence shown here is derived from an EMBL/GenBank/DDBJ whole genome shotgun (WGS) entry which is preliminary data.</text>
</comment>
<protein>
    <submittedName>
        <fullName evidence="1">3610_t:CDS:1</fullName>
    </submittedName>
</protein>
<accession>A0A9N8VPL8</accession>
<dbReference type="Proteomes" id="UP000789706">
    <property type="component" value="Unassembled WGS sequence"/>
</dbReference>
<proteinExistence type="predicted"/>
<feature type="non-terminal residue" evidence="1">
    <location>
        <position position="1"/>
    </location>
</feature>
<organism evidence="1 2">
    <name type="scientific">Diversispora eburnea</name>
    <dbReference type="NCBI Taxonomy" id="1213867"/>
    <lineage>
        <taxon>Eukaryota</taxon>
        <taxon>Fungi</taxon>
        <taxon>Fungi incertae sedis</taxon>
        <taxon>Mucoromycota</taxon>
        <taxon>Glomeromycotina</taxon>
        <taxon>Glomeromycetes</taxon>
        <taxon>Diversisporales</taxon>
        <taxon>Diversisporaceae</taxon>
        <taxon>Diversispora</taxon>
    </lineage>
</organism>
<name>A0A9N8VPL8_9GLOM</name>
<dbReference type="EMBL" id="CAJVPK010000138">
    <property type="protein sequence ID" value="CAG8457706.1"/>
    <property type="molecule type" value="Genomic_DNA"/>
</dbReference>
<evidence type="ECO:0000313" key="2">
    <source>
        <dbReference type="Proteomes" id="UP000789706"/>
    </source>
</evidence>
<evidence type="ECO:0000313" key="1">
    <source>
        <dbReference type="EMBL" id="CAG8457706.1"/>
    </source>
</evidence>
<keyword evidence="2" id="KW-1185">Reference proteome</keyword>
<gene>
    <name evidence="1" type="ORF">DEBURN_LOCUS2505</name>
</gene>